<dbReference type="CDD" id="cd19494">
    <property type="entry name" value="Elp4"/>
    <property type="match status" value="1"/>
</dbReference>
<evidence type="ECO:0000313" key="11">
    <source>
        <dbReference type="Proteomes" id="UP000472262"/>
    </source>
</evidence>
<dbReference type="PANTHER" id="PTHR12896:SF1">
    <property type="entry name" value="ELONGATOR COMPLEX PROTEIN 4"/>
    <property type="match status" value="1"/>
</dbReference>
<reference evidence="10" key="2">
    <citation type="submission" date="2025-09" db="UniProtKB">
        <authorList>
            <consortium name="Ensembl"/>
        </authorList>
    </citation>
    <scope>IDENTIFICATION</scope>
</reference>
<comment type="similarity">
    <text evidence="4">Belongs to the ELP4 family.</text>
</comment>
<evidence type="ECO:0000256" key="4">
    <source>
        <dbReference type="ARBA" id="ARBA00007573"/>
    </source>
</evidence>
<dbReference type="Gene3D" id="3.40.50.300">
    <property type="entry name" value="P-loop containing nucleotide triphosphate hydrolases"/>
    <property type="match status" value="1"/>
</dbReference>
<keyword evidence="7" id="KW-0819">tRNA processing</keyword>
<dbReference type="Proteomes" id="UP000472262">
    <property type="component" value="Unassembled WGS sequence"/>
</dbReference>
<dbReference type="UniPathway" id="UPA00988"/>
<organism evidence="10 11">
    <name type="scientific">Sinocyclocheilus grahami</name>
    <name type="common">Dianchi golden-line fish</name>
    <name type="synonym">Barbus grahami</name>
    <dbReference type="NCBI Taxonomy" id="75366"/>
    <lineage>
        <taxon>Eukaryota</taxon>
        <taxon>Metazoa</taxon>
        <taxon>Chordata</taxon>
        <taxon>Craniata</taxon>
        <taxon>Vertebrata</taxon>
        <taxon>Euteleostomi</taxon>
        <taxon>Actinopterygii</taxon>
        <taxon>Neopterygii</taxon>
        <taxon>Teleostei</taxon>
        <taxon>Ostariophysi</taxon>
        <taxon>Cypriniformes</taxon>
        <taxon>Cyprinidae</taxon>
        <taxon>Cyprininae</taxon>
        <taxon>Sinocyclocheilus</taxon>
    </lineage>
</organism>
<keyword evidence="6" id="KW-0963">Cytoplasm</keyword>
<evidence type="ECO:0000256" key="1">
    <source>
        <dbReference type="ARBA" id="ARBA00004123"/>
    </source>
</evidence>
<sequence length="338" mass="37344">MAAPIRGMAGSISIGDTTSFQKKTRSKLVSIPGTRPSVQNGQLLVSSGYNSLEEDRYDSYSRMLLKYFLAEGVVCGHELFLASARDHPDQIMQELPSPIVDDNALASSVRFGHYYDVSKIMEPELRQAAKCHSFYQLQETPVTTGSSPLPSPYHALLKSIQTVIRKEGFDGSTPQSKVRNVLRLGLHSLGSVLWGDDVCCKDNPAHCHALTTFLYILRGLLRTSLSVAMVTVPSHLIQNRAVMGRIIRLSDTAIALESFKGSEKETNPLYKDYHGLLHVRQLPRLNCLSCEVPDTKDLAFKLKRKQGGMLISTGLGWVSSRRAKTAAAQRSHKELTTS</sequence>
<dbReference type="InterPro" id="IPR027417">
    <property type="entry name" value="P-loop_NTPase"/>
</dbReference>
<dbReference type="InterPro" id="IPR008728">
    <property type="entry name" value="Elongator_complex_protein_4"/>
</dbReference>
<accession>A0A672R5F7</accession>
<dbReference type="Pfam" id="PF05625">
    <property type="entry name" value="PAXNEB"/>
    <property type="match status" value="2"/>
</dbReference>
<dbReference type="AlphaFoldDB" id="A0A672R5F7"/>
<dbReference type="GO" id="GO:0005737">
    <property type="term" value="C:cytoplasm"/>
    <property type="evidence" value="ECO:0007669"/>
    <property type="project" value="UniProtKB-SubCell"/>
</dbReference>
<evidence type="ECO:0000256" key="9">
    <source>
        <dbReference type="ARBA" id="ARBA00045238"/>
    </source>
</evidence>
<keyword evidence="11" id="KW-1185">Reference proteome</keyword>
<gene>
    <name evidence="10" type="primary">elp4</name>
</gene>
<evidence type="ECO:0000256" key="5">
    <source>
        <dbReference type="ARBA" id="ARBA00020265"/>
    </source>
</evidence>
<evidence type="ECO:0000256" key="2">
    <source>
        <dbReference type="ARBA" id="ARBA00004496"/>
    </source>
</evidence>
<dbReference type="GO" id="GO:0008023">
    <property type="term" value="C:transcription elongation factor complex"/>
    <property type="evidence" value="ECO:0007669"/>
    <property type="project" value="TreeGrafter"/>
</dbReference>
<dbReference type="PANTHER" id="PTHR12896">
    <property type="entry name" value="PAX6 NEIGHBOR PROTEIN PAXNEB"/>
    <property type="match status" value="1"/>
</dbReference>
<comment type="function">
    <text evidence="9">Component of the elongator complex which is required for multiple tRNA modifications, including mcm5U (5-methoxycarbonylmethyl uridine), mcm5s2U (5-methoxycarbonylmethyl-2-thiouridine), and ncm5U (5-carbamoylmethyl uridine). The elongator complex catalyzes the formation of carboxymethyluridine in the wobble base at position 34 in tRNAs.</text>
</comment>
<dbReference type="GO" id="GO:0033588">
    <property type="term" value="C:elongator holoenzyme complex"/>
    <property type="evidence" value="ECO:0007669"/>
    <property type="project" value="InterPro"/>
</dbReference>
<evidence type="ECO:0000256" key="3">
    <source>
        <dbReference type="ARBA" id="ARBA00005043"/>
    </source>
</evidence>
<evidence type="ECO:0000256" key="6">
    <source>
        <dbReference type="ARBA" id="ARBA00022490"/>
    </source>
</evidence>
<evidence type="ECO:0000256" key="7">
    <source>
        <dbReference type="ARBA" id="ARBA00022694"/>
    </source>
</evidence>
<proteinExistence type="inferred from homology"/>
<comment type="pathway">
    <text evidence="3">tRNA modification; 5-methoxycarbonylmethyl-2-thiouridine-tRNA biosynthesis.</text>
</comment>
<evidence type="ECO:0000313" key="10">
    <source>
        <dbReference type="Ensembl" id="ENSSGRP00000083717.1"/>
    </source>
</evidence>
<name>A0A672R5F7_SINGR</name>
<comment type="subcellular location">
    <subcellularLocation>
        <location evidence="2">Cytoplasm</location>
    </subcellularLocation>
    <subcellularLocation>
        <location evidence="1">Nucleus</location>
    </subcellularLocation>
</comment>
<reference evidence="10" key="1">
    <citation type="submission" date="2025-08" db="UniProtKB">
        <authorList>
            <consortium name="Ensembl"/>
        </authorList>
    </citation>
    <scope>IDENTIFICATION</scope>
</reference>
<protein>
    <recommendedName>
        <fullName evidence="5">Elongator complex protein 4</fullName>
    </recommendedName>
</protein>
<evidence type="ECO:0000256" key="8">
    <source>
        <dbReference type="ARBA" id="ARBA00023242"/>
    </source>
</evidence>
<dbReference type="Ensembl" id="ENSSGRT00000089167.1">
    <property type="protein sequence ID" value="ENSSGRP00000083717.1"/>
    <property type="gene ID" value="ENSSGRG00000042292.1"/>
</dbReference>
<dbReference type="GO" id="GO:0002098">
    <property type="term" value="P:tRNA wobble uridine modification"/>
    <property type="evidence" value="ECO:0007669"/>
    <property type="project" value="InterPro"/>
</dbReference>
<keyword evidence="8" id="KW-0539">Nucleus</keyword>